<feature type="region of interest" description="Disordered" evidence="1">
    <location>
        <begin position="176"/>
        <end position="276"/>
    </location>
</feature>
<dbReference type="AlphaFoldDB" id="A0A9P6A8P9"/>
<sequence length="415" mass="45673">MASQDIPQTVALASIGKKFNVTSMQSLTIQSDPDKDIIRLADDNIDSSVVTHSDAERSMMAAIVELLSVIEGLDIEIQELRIRVEALEAEQGGEPEGPAGYDLKSTTGPQQPRLIMTAAGQEPSKSINATWVSVQLPVDVILEREDTQPASGSPPGSSRINRQVFLRKLRSDMFRERKAGRSATAPKLSDIVSSHYADTEPNRQEADTDAESSRSLSPAYHPQTTSIPPHRDAVRSHLGNLASGHGERRPGLRFSSEPPREIPENITFPAPSMTAKDSTLQPLRRPFKDKDSEGCTTWYTGSSNSPIAQPPSTVGVHGDLYLHNIRGTDGPPLIWLMDDQSTWQRVQEGCTHLYITDRCLRIRGSGRRELLCREDWLNVTAIFSMLSSKCIFDTRSLNVLSSSCRSIEETDVGAK</sequence>
<comment type="caution">
    <text evidence="2">The sequence shown here is derived from an EMBL/GenBank/DDBJ whole genome shotgun (WGS) entry which is preliminary data.</text>
</comment>
<dbReference type="OrthoDB" id="2915790at2759"/>
<proteinExistence type="predicted"/>
<reference evidence="2" key="1">
    <citation type="submission" date="2020-11" db="EMBL/GenBank/DDBJ databases">
        <authorList>
            <consortium name="DOE Joint Genome Institute"/>
            <person name="Ahrendt S."/>
            <person name="Riley R."/>
            <person name="Andreopoulos W."/>
            <person name="Labutti K."/>
            <person name="Pangilinan J."/>
            <person name="Ruiz-Duenas F.J."/>
            <person name="Barrasa J.M."/>
            <person name="Sanchez-Garcia M."/>
            <person name="Camarero S."/>
            <person name="Miyauchi S."/>
            <person name="Serrano A."/>
            <person name="Linde D."/>
            <person name="Babiker R."/>
            <person name="Drula E."/>
            <person name="Ayuso-Fernandez I."/>
            <person name="Pacheco R."/>
            <person name="Padilla G."/>
            <person name="Ferreira P."/>
            <person name="Barriuso J."/>
            <person name="Kellner H."/>
            <person name="Castanera R."/>
            <person name="Alfaro M."/>
            <person name="Ramirez L."/>
            <person name="Pisabarro A.G."/>
            <person name="Kuo A."/>
            <person name="Tritt A."/>
            <person name="Lipzen A."/>
            <person name="He G."/>
            <person name="Yan M."/>
            <person name="Ng V."/>
            <person name="Cullen D."/>
            <person name="Martin F."/>
            <person name="Rosso M.-N."/>
            <person name="Henrissat B."/>
            <person name="Hibbett D."/>
            <person name="Martinez A.T."/>
            <person name="Grigoriev I.V."/>
        </authorList>
    </citation>
    <scope>NUCLEOTIDE SEQUENCE</scope>
    <source>
        <strain evidence="2">ATCC 90797</strain>
    </source>
</reference>
<dbReference type="EMBL" id="MU154528">
    <property type="protein sequence ID" value="KAF9500280.1"/>
    <property type="molecule type" value="Genomic_DNA"/>
</dbReference>
<dbReference type="Proteomes" id="UP000807025">
    <property type="component" value="Unassembled WGS sequence"/>
</dbReference>
<feature type="compositionally biased region" description="Basic and acidic residues" evidence="1">
    <location>
        <begin position="197"/>
        <end position="206"/>
    </location>
</feature>
<name>A0A9P6A8P9_PLEER</name>
<keyword evidence="3" id="KW-1185">Reference proteome</keyword>
<protein>
    <submittedName>
        <fullName evidence="2">Uncharacterized protein</fullName>
    </submittedName>
</protein>
<accession>A0A9P6A8P9</accession>
<evidence type="ECO:0000313" key="3">
    <source>
        <dbReference type="Proteomes" id="UP000807025"/>
    </source>
</evidence>
<evidence type="ECO:0000256" key="1">
    <source>
        <dbReference type="SAM" id="MobiDB-lite"/>
    </source>
</evidence>
<evidence type="ECO:0000313" key="2">
    <source>
        <dbReference type="EMBL" id="KAF9500280.1"/>
    </source>
</evidence>
<gene>
    <name evidence="2" type="ORF">BDN71DRAFT_1427525</name>
</gene>
<organism evidence="2 3">
    <name type="scientific">Pleurotus eryngii</name>
    <name type="common">Boletus of the steppes</name>
    <dbReference type="NCBI Taxonomy" id="5323"/>
    <lineage>
        <taxon>Eukaryota</taxon>
        <taxon>Fungi</taxon>
        <taxon>Dikarya</taxon>
        <taxon>Basidiomycota</taxon>
        <taxon>Agaricomycotina</taxon>
        <taxon>Agaricomycetes</taxon>
        <taxon>Agaricomycetidae</taxon>
        <taxon>Agaricales</taxon>
        <taxon>Pleurotineae</taxon>
        <taxon>Pleurotaceae</taxon>
        <taxon>Pleurotus</taxon>
    </lineage>
</organism>